<keyword evidence="3" id="KW-1185">Reference proteome</keyword>
<organism evidence="2 3">
    <name type="scientific">Alternaria alternata</name>
    <name type="common">Alternaria rot fungus</name>
    <name type="synonym">Torula alternata</name>
    <dbReference type="NCBI Taxonomy" id="5599"/>
    <lineage>
        <taxon>Eukaryota</taxon>
        <taxon>Fungi</taxon>
        <taxon>Dikarya</taxon>
        <taxon>Ascomycota</taxon>
        <taxon>Pezizomycotina</taxon>
        <taxon>Dothideomycetes</taxon>
        <taxon>Pleosporomycetidae</taxon>
        <taxon>Pleosporales</taxon>
        <taxon>Pleosporineae</taxon>
        <taxon>Pleosporaceae</taxon>
        <taxon>Alternaria</taxon>
        <taxon>Alternaria sect. Alternaria</taxon>
        <taxon>Alternaria alternata complex</taxon>
    </lineage>
</organism>
<keyword evidence="1" id="KW-0732">Signal</keyword>
<dbReference type="GeneID" id="29117435"/>
<sequence length="126" mass="13453">MLTPSTPILISLLAISSVATASPLSARQDSEVEWSFSVYQSTSRCTGATDTYNGTSSQGCTKGIRNGSFGSYIRGNISSGCSVYLYRDDSCSLERIVDVLSSDIESDCSQTVIEHANVPSFDVVCE</sequence>
<dbReference type="EMBL" id="KV441495">
    <property type="protein sequence ID" value="OAG15137.1"/>
    <property type="molecule type" value="Genomic_DNA"/>
</dbReference>
<dbReference type="OMA" id="WSFSVYQ"/>
<name>A0A177D776_ALTAL</name>
<evidence type="ECO:0000256" key="1">
    <source>
        <dbReference type="SAM" id="SignalP"/>
    </source>
</evidence>
<dbReference type="KEGG" id="aalt:CC77DRAFT_481654"/>
<evidence type="ECO:0000313" key="2">
    <source>
        <dbReference type="EMBL" id="OAG15137.1"/>
    </source>
</evidence>
<feature type="signal peptide" evidence="1">
    <location>
        <begin position="1"/>
        <end position="21"/>
    </location>
</feature>
<dbReference type="Proteomes" id="UP000077248">
    <property type="component" value="Unassembled WGS sequence"/>
</dbReference>
<dbReference type="VEuPathDB" id="FungiDB:CC77DRAFT_481654"/>
<gene>
    <name evidence="2" type="ORF">CC77DRAFT_481654</name>
</gene>
<protein>
    <submittedName>
        <fullName evidence="2">Uncharacterized protein</fullName>
    </submittedName>
</protein>
<dbReference type="AlphaFoldDB" id="A0A177D776"/>
<evidence type="ECO:0000313" key="3">
    <source>
        <dbReference type="Proteomes" id="UP000077248"/>
    </source>
</evidence>
<accession>A0A177D776</accession>
<feature type="chain" id="PRO_5008059069" evidence="1">
    <location>
        <begin position="22"/>
        <end position="126"/>
    </location>
</feature>
<proteinExistence type="predicted"/>
<reference evidence="2 3" key="1">
    <citation type="submission" date="2016-05" db="EMBL/GenBank/DDBJ databases">
        <title>Comparative analysis of secretome profiles of manganese(II)-oxidizing ascomycete fungi.</title>
        <authorList>
            <consortium name="DOE Joint Genome Institute"/>
            <person name="Zeiner C.A."/>
            <person name="Purvine S.O."/>
            <person name="Zink E.M."/>
            <person name="Wu S."/>
            <person name="Pasa-Tolic L."/>
            <person name="Chaput D.L."/>
            <person name="Haridas S."/>
            <person name="Grigoriev I.V."/>
            <person name="Santelli C.M."/>
            <person name="Hansel C.M."/>
        </authorList>
    </citation>
    <scope>NUCLEOTIDE SEQUENCE [LARGE SCALE GENOMIC DNA]</scope>
    <source>
        <strain evidence="2 3">SRC1lrK2f</strain>
    </source>
</reference>
<dbReference type="RefSeq" id="XP_018380558.1">
    <property type="nucleotide sequence ID" value="XM_018531841.1"/>
</dbReference>